<keyword evidence="2" id="KW-1185">Reference proteome</keyword>
<comment type="caution">
    <text evidence="1">The sequence shown here is derived from an EMBL/GenBank/DDBJ whole genome shotgun (WGS) entry which is preliminary data.</text>
</comment>
<organism evidence="1 2">
    <name type="scientific">Entomophthora muscae</name>
    <dbReference type="NCBI Taxonomy" id="34485"/>
    <lineage>
        <taxon>Eukaryota</taxon>
        <taxon>Fungi</taxon>
        <taxon>Fungi incertae sedis</taxon>
        <taxon>Zoopagomycota</taxon>
        <taxon>Entomophthoromycotina</taxon>
        <taxon>Entomophthoromycetes</taxon>
        <taxon>Entomophthorales</taxon>
        <taxon>Entomophthoraceae</taxon>
        <taxon>Entomophthora</taxon>
    </lineage>
</organism>
<sequence length="107" mass="12426">MGQIWAVILYEIYWNLRDKLGFTDNWFQPTSNTGNTLMLQLVIDAMKLQPCRPTFIQARNALLQAEQLLTRGSHSCELWRGFAKRGLGLRATNLHTNSFEIPYFCFN</sequence>
<protein>
    <submittedName>
        <fullName evidence="1">Uncharacterized protein</fullName>
    </submittedName>
</protein>
<name>A0ACC2RK83_9FUNG</name>
<reference evidence="1" key="1">
    <citation type="submission" date="2022-04" db="EMBL/GenBank/DDBJ databases">
        <title>Genome of the entomopathogenic fungus Entomophthora muscae.</title>
        <authorList>
            <person name="Elya C."/>
            <person name="Lovett B.R."/>
            <person name="Lee E."/>
            <person name="Macias A.M."/>
            <person name="Hajek A.E."/>
            <person name="De Bivort B.L."/>
            <person name="Kasson M.T."/>
            <person name="De Fine Licht H.H."/>
            <person name="Stajich J.E."/>
        </authorList>
    </citation>
    <scope>NUCLEOTIDE SEQUENCE</scope>
    <source>
        <strain evidence="1">Berkeley</strain>
    </source>
</reference>
<evidence type="ECO:0000313" key="2">
    <source>
        <dbReference type="Proteomes" id="UP001165960"/>
    </source>
</evidence>
<gene>
    <name evidence="1" type="ORF">DSO57_1014450</name>
</gene>
<dbReference type="Proteomes" id="UP001165960">
    <property type="component" value="Unassembled WGS sequence"/>
</dbReference>
<evidence type="ECO:0000313" key="1">
    <source>
        <dbReference type="EMBL" id="KAJ9050444.1"/>
    </source>
</evidence>
<proteinExistence type="predicted"/>
<accession>A0ACC2RK83</accession>
<dbReference type="EMBL" id="QTSX02007155">
    <property type="protein sequence ID" value="KAJ9050444.1"/>
    <property type="molecule type" value="Genomic_DNA"/>
</dbReference>